<comment type="caution">
    <text evidence="2">The sequence shown here is derived from an EMBL/GenBank/DDBJ whole genome shotgun (WGS) entry which is preliminary data.</text>
</comment>
<feature type="domain" description="TIR" evidence="1">
    <location>
        <begin position="3"/>
        <end position="155"/>
    </location>
</feature>
<dbReference type="Proteomes" id="UP000541352">
    <property type="component" value="Unassembled WGS sequence"/>
</dbReference>
<keyword evidence="3" id="KW-1185">Reference proteome</keyword>
<organism evidence="2 3">
    <name type="scientific">Runella defluvii</name>
    <dbReference type="NCBI Taxonomy" id="370973"/>
    <lineage>
        <taxon>Bacteria</taxon>
        <taxon>Pseudomonadati</taxon>
        <taxon>Bacteroidota</taxon>
        <taxon>Cytophagia</taxon>
        <taxon>Cytophagales</taxon>
        <taxon>Spirosomataceae</taxon>
        <taxon>Runella</taxon>
    </lineage>
</organism>
<sequence>MAYKYEVFISYRHESLSRDWIHKWFLQTFKDHFESLFQKEQGIIFIDTSEILSGTHWESKIRDALLHSKLMISFWTPKYFSPDSYGLKELAFIDYRQKRLNLGVEKSLVIPIRLRGEYTSTSYLQYINFEPHLSIPRGKPPRSLEKEIKKLANEVFERLAHVPEWQDDLASEHWITEAESHIPVVKSICNIKPWACPSIT</sequence>
<dbReference type="InterPro" id="IPR035897">
    <property type="entry name" value="Toll_tir_struct_dom_sf"/>
</dbReference>
<evidence type="ECO:0000313" key="3">
    <source>
        <dbReference type="Proteomes" id="UP000541352"/>
    </source>
</evidence>
<dbReference type="Gene3D" id="3.40.50.10140">
    <property type="entry name" value="Toll/interleukin-1 receptor homology (TIR) domain"/>
    <property type="match status" value="1"/>
</dbReference>
<name>A0A7W5ZP80_9BACT</name>
<evidence type="ECO:0000259" key="1">
    <source>
        <dbReference type="PROSITE" id="PS50104"/>
    </source>
</evidence>
<dbReference type="InterPro" id="IPR000157">
    <property type="entry name" value="TIR_dom"/>
</dbReference>
<accession>A0A7W5ZP80</accession>
<dbReference type="AlphaFoldDB" id="A0A7W5ZP80"/>
<proteinExistence type="predicted"/>
<evidence type="ECO:0000313" key="2">
    <source>
        <dbReference type="EMBL" id="MBB3841068.1"/>
    </source>
</evidence>
<reference evidence="2 3" key="1">
    <citation type="submission" date="2020-08" db="EMBL/GenBank/DDBJ databases">
        <title>Genomic Encyclopedia of Type Strains, Phase IV (KMG-IV): sequencing the most valuable type-strain genomes for metagenomic binning, comparative biology and taxonomic classification.</title>
        <authorList>
            <person name="Goeker M."/>
        </authorList>
    </citation>
    <scope>NUCLEOTIDE SEQUENCE [LARGE SCALE GENOMIC DNA]</scope>
    <source>
        <strain evidence="2 3">DSM 17976</strain>
    </source>
</reference>
<gene>
    <name evidence="2" type="ORF">FHS57_005089</name>
</gene>
<dbReference type="EMBL" id="JACIBY010000014">
    <property type="protein sequence ID" value="MBB3841068.1"/>
    <property type="molecule type" value="Genomic_DNA"/>
</dbReference>
<dbReference type="SUPFAM" id="SSF52200">
    <property type="entry name" value="Toll/Interleukin receptor TIR domain"/>
    <property type="match status" value="1"/>
</dbReference>
<dbReference type="PROSITE" id="PS50104">
    <property type="entry name" value="TIR"/>
    <property type="match status" value="1"/>
</dbReference>
<dbReference type="Pfam" id="PF13676">
    <property type="entry name" value="TIR_2"/>
    <property type="match status" value="1"/>
</dbReference>
<protein>
    <recommendedName>
        <fullName evidence="1">TIR domain-containing protein</fullName>
    </recommendedName>
</protein>
<dbReference type="RefSeq" id="WP_183978482.1">
    <property type="nucleotide sequence ID" value="NZ_JACIBY010000014.1"/>
</dbReference>
<dbReference type="GO" id="GO:0007165">
    <property type="term" value="P:signal transduction"/>
    <property type="evidence" value="ECO:0007669"/>
    <property type="project" value="InterPro"/>
</dbReference>